<evidence type="ECO:0000256" key="1">
    <source>
        <dbReference type="SAM" id="MobiDB-lite"/>
    </source>
</evidence>
<feature type="compositionally biased region" description="Gly residues" evidence="1">
    <location>
        <begin position="69"/>
        <end position="88"/>
    </location>
</feature>
<feature type="region of interest" description="Disordered" evidence="1">
    <location>
        <begin position="1"/>
        <end position="132"/>
    </location>
</feature>
<reference evidence="2 3" key="1">
    <citation type="submission" date="2022-10" db="EMBL/GenBank/DDBJ databases">
        <title>The complete genomes of actinobacterial strains from the NBC collection.</title>
        <authorList>
            <person name="Joergensen T.S."/>
            <person name="Alvarez Arevalo M."/>
            <person name="Sterndorff E.B."/>
            <person name="Faurdal D."/>
            <person name="Vuksanovic O."/>
            <person name="Mourched A.-S."/>
            <person name="Charusanti P."/>
            <person name="Shaw S."/>
            <person name="Blin K."/>
            <person name="Weber T."/>
        </authorList>
    </citation>
    <scope>NUCLEOTIDE SEQUENCE [LARGE SCALE GENOMIC DNA]</scope>
    <source>
        <strain evidence="2 3">NBC 01753</strain>
    </source>
</reference>
<organism evidence="2 3">
    <name type="scientific">Streptomyces hirsutus</name>
    <dbReference type="NCBI Taxonomy" id="35620"/>
    <lineage>
        <taxon>Bacteria</taxon>
        <taxon>Bacillati</taxon>
        <taxon>Actinomycetota</taxon>
        <taxon>Actinomycetes</taxon>
        <taxon>Kitasatosporales</taxon>
        <taxon>Streptomycetaceae</taxon>
        <taxon>Streptomyces</taxon>
    </lineage>
</organism>
<feature type="region of interest" description="Disordered" evidence="1">
    <location>
        <begin position="177"/>
        <end position="200"/>
    </location>
</feature>
<gene>
    <name evidence="2" type="ORF">OIE73_31415</name>
</gene>
<dbReference type="GeneID" id="91547179"/>
<sequence length="200" mass="21263">MASRRRHFVEVCPDVLPAPSDRRRAGRAGRRPRDREPPARLLAPVDDHVPICPGLTDAWDPGTRARGAGLSGPGHGTGDPGTGDGGGRPFPPMKTARPTALTGVGRRPALRTAGPLHRPVTTDGRVPAGALPEPDRLIDARCAGHRDVCETRRIPVARQVEYRARVVVAVFEPAVRHPGTSSRSGEPGWGSGTVVPMHPE</sequence>
<keyword evidence="3" id="KW-1185">Reference proteome</keyword>
<proteinExistence type="predicted"/>
<protein>
    <submittedName>
        <fullName evidence="2">Uncharacterized protein</fullName>
    </submittedName>
</protein>
<dbReference type="EMBL" id="CP109134">
    <property type="protein sequence ID" value="WSD09798.1"/>
    <property type="molecule type" value="Genomic_DNA"/>
</dbReference>
<dbReference type="Proteomes" id="UP001335325">
    <property type="component" value="Chromosome"/>
</dbReference>
<accession>A0ABZ1GWK5</accession>
<dbReference type="RefSeq" id="WP_326755535.1">
    <property type="nucleotide sequence ID" value="NZ_CP109134.1"/>
</dbReference>
<evidence type="ECO:0000313" key="2">
    <source>
        <dbReference type="EMBL" id="WSD09798.1"/>
    </source>
</evidence>
<evidence type="ECO:0000313" key="3">
    <source>
        <dbReference type="Proteomes" id="UP001335325"/>
    </source>
</evidence>
<name>A0ABZ1GWK5_9ACTN</name>